<dbReference type="Pfam" id="PF02464">
    <property type="entry name" value="CinA"/>
    <property type="match status" value="1"/>
</dbReference>
<dbReference type="InterPro" id="IPR036653">
    <property type="entry name" value="CinA-like_C"/>
</dbReference>
<feature type="domain" description="CinA C-terminal" evidence="8">
    <location>
        <begin position="352"/>
        <end position="501"/>
    </location>
</feature>
<evidence type="ECO:0000256" key="4">
    <source>
        <dbReference type="ARBA" id="ARBA00022840"/>
    </source>
</evidence>
<protein>
    <recommendedName>
        <fullName evidence="7">NH(3)-dependent NAD(+) synthetase</fullName>
        <ecNumber evidence="7">6.3.1.5</ecNumber>
    </recommendedName>
</protein>
<evidence type="ECO:0000313" key="11">
    <source>
        <dbReference type="Proteomes" id="UP000241010"/>
    </source>
</evidence>
<dbReference type="InterPro" id="IPR022310">
    <property type="entry name" value="NAD/GMP_synthase"/>
</dbReference>
<dbReference type="UniPathway" id="UPA00253">
    <property type="reaction ID" value="UER00333"/>
</dbReference>
<dbReference type="GO" id="GO:0005524">
    <property type="term" value="F:ATP binding"/>
    <property type="evidence" value="ECO:0007669"/>
    <property type="project" value="UniProtKB-KW"/>
</dbReference>
<gene>
    <name evidence="10" type="primary">nadE</name>
    <name evidence="10" type="ORF">C5F48_17100</name>
</gene>
<proteinExistence type="inferred from homology"/>
<evidence type="ECO:0000259" key="9">
    <source>
        <dbReference type="Pfam" id="PF02540"/>
    </source>
</evidence>
<dbReference type="CDD" id="cd00553">
    <property type="entry name" value="NAD_synthase"/>
    <property type="match status" value="1"/>
</dbReference>
<dbReference type="Gene3D" id="3.40.50.620">
    <property type="entry name" value="HUPs"/>
    <property type="match status" value="1"/>
</dbReference>
<evidence type="ECO:0000313" key="10">
    <source>
        <dbReference type="EMBL" id="PTE20501.1"/>
    </source>
</evidence>
<dbReference type="SUPFAM" id="SSF52402">
    <property type="entry name" value="Adenine nucleotide alpha hydrolases-like"/>
    <property type="match status" value="1"/>
</dbReference>
<dbReference type="Gene3D" id="3.90.950.20">
    <property type="entry name" value="CinA-like"/>
    <property type="match status" value="1"/>
</dbReference>
<dbReference type="InterPro" id="IPR003694">
    <property type="entry name" value="NAD_synthase"/>
</dbReference>
<evidence type="ECO:0000256" key="6">
    <source>
        <dbReference type="RuleBase" id="RU003811"/>
    </source>
</evidence>
<dbReference type="GO" id="GO:0008795">
    <property type="term" value="F:NAD+ synthase activity"/>
    <property type="evidence" value="ECO:0007669"/>
    <property type="project" value="UniProtKB-EC"/>
</dbReference>
<dbReference type="PANTHER" id="PTHR23090:SF9">
    <property type="entry name" value="GLUTAMINE-DEPENDENT NAD(+) SYNTHETASE"/>
    <property type="match status" value="1"/>
</dbReference>
<dbReference type="GO" id="GO:0003952">
    <property type="term" value="F:NAD+ synthase (glutamine-hydrolyzing) activity"/>
    <property type="evidence" value="ECO:0007669"/>
    <property type="project" value="InterPro"/>
</dbReference>
<evidence type="ECO:0000256" key="5">
    <source>
        <dbReference type="ARBA" id="ARBA00023027"/>
    </source>
</evidence>
<comment type="similarity">
    <text evidence="6">Belongs to the NAD synthetase family.</text>
</comment>
<dbReference type="Proteomes" id="UP000241010">
    <property type="component" value="Unassembled WGS sequence"/>
</dbReference>
<feature type="domain" description="NAD/GMP synthase" evidence="9">
    <location>
        <begin position="54"/>
        <end position="261"/>
    </location>
</feature>
<keyword evidence="2 6" id="KW-0436">Ligase</keyword>
<dbReference type="PANTHER" id="PTHR23090">
    <property type="entry name" value="NH 3 /GLUTAMINE-DEPENDENT NAD + SYNTHETASE"/>
    <property type="match status" value="1"/>
</dbReference>
<sequence length="514" mass="54548">MSPGAETAAALKTEILDLARQPTGALSPWFEARLEEQLAQDLFLPGRELEAVRQKLVRDLADYRTQAGIDTAVLGMSGGVDSALTAALLKAAGWRVIGLTLPIEQDPIETERGVEACAALGLEHLHLDLSAPYEAGIASLASLDGRIGSADDAAHRTRRGNLRARLRMMTLYDQAHRFGGLVASTDNFSELGAGFWTLHGDVGDLAPVQSLLKSWEVPWMARASGVPERTWRAMPTDGLGIGGGDEAQIGATYLEWDILIFALMAILRDEPDLSTQHLAFVLGMDEDRHAQLVLGTVLARLAATWHKRANPIRLDHPRTDRYGPLAALDARLFRPAVLKTEAAMLSFSGELQAMANHLVRALEARGQKLVTAESCTAGLLAACVAQVPACSDALSGSFVTYSPGMKIAALGLPEALIDERTVYDPEVARRMATGALAAAPEAWLAIAITGVAGPDDDQGKPAGWVCIATACRGSGAEAVEHRFDGGPEQVIAATLRAALEAGRLALARDAGQDG</sequence>
<accession>A0A2T4JRE9</accession>
<dbReference type="SUPFAM" id="SSF142433">
    <property type="entry name" value="CinA-like"/>
    <property type="match status" value="1"/>
</dbReference>
<dbReference type="GO" id="GO:0009435">
    <property type="term" value="P:NAD+ biosynthetic process"/>
    <property type="evidence" value="ECO:0007669"/>
    <property type="project" value="UniProtKB-UniPathway"/>
</dbReference>
<dbReference type="RefSeq" id="WP_107665078.1">
    <property type="nucleotide sequence ID" value="NZ_PZKG01000101.1"/>
</dbReference>
<evidence type="ECO:0000256" key="7">
    <source>
        <dbReference type="RuleBase" id="RU003812"/>
    </source>
</evidence>
<evidence type="ECO:0000256" key="2">
    <source>
        <dbReference type="ARBA" id="ARBA00022598"/>
    </source>
</evidence>
<dbReference type="InterPro" id="IPR014729">
    <property type="entry name" value="Rossmann-like_a/b/a_fold"/>
</dbReference>
<dbReference type="EMBL" id="PZKG01000101">
    <property type="protein sequence ID" value="PTE20501.1"/>
    <property type="molecule type" value="Genomic_DNA"/>
</dbReference>
<keyword evidence="11" id="KW-1185">Reference proteome</keyword>
<dbReference type="InterPro" id="IPR008136">
    <property type="entry name" value="CinA_C"/>
</dbReference>
<keyword evidence="5 6" id="KW-0520">NAD</keyword>
<dbReference type="Pfam" id="PF02540">
    <property type="entry name" value="NAD_synthase"/>
    <property type="match status" value="1"/>
</dbReference>
<dbReference type="GO" id="GO:0004359">
    <property type="term" value="F:glutaminase activity"/>
    <property type="evidence" value="ECO:0007669"/>
    <property type="project" value="InterPro"/>
</dbReference>
<dbReference type="NCBIfam" id="TIGR00552">
    <property type="entry name" value="nadE"/>
    <property type="match status" value="1"/>
</dbReference>
<name>A0A2T4JRE9_9RHOB</name>
<reference evidence="10 11" key="1">
    <citation type="submission" date="2018-03" db="EMBL/GenBank/DDBJ databases">
        <title>Cereibacter changlensis.</title>
        <authorList>
            <person name="Meyer T.E."/>
            <person name="Miller S."/>
            <person name="Lodha T."/>
            <person name="Gandham S."/>
            <person name="Chintalapati S."/>
            <person name="Chintalapati V.R."/>
        </authorList>
    </citation>
    <scope>NUCLEOTIDE SEQUENCE [LARGE SCALE GENOMIC DNA]</scope>
    <source>
        <strain evidence="10 11">JA139</strain>
    </source>
</reference>
<dbReference type="NCBIfam" id="TIGR00199">
    <property type="entry name" value="PncC_domain"/>
    <property type="match status" value="1"/>
</dbReference>
<evidence type="ECO:0000256" key="1">
    <source>
        <dbReference type="ARBA" id="ARBA00004790"/>
    </source>
</evidence>
<organism evidence="10 11">
    <name type="scientific">Cereibacter changlensis JA139</name>
    <dbReference type="NCBI Taxonomy" id="1188249"/>
    <lineage>
        <taxon>Bacteria</taxon>
        <taxon>Pseudomonadati</taxon>
        <taxon>Pseudomonadota</taxon>
        <taxon>Alphaproteobacteria</taxon>
        <taxon>Rhodobacterales</taxon>
        <taxon>Paracoccaceae</taxon>
        <taxon>Cereibacter</taxon>
    </lineage>
</organism>
<comment type="catalytic activity">
    <reaction evidence="7">
        <text>deamido-NAD(+) + NH4(+) + ATP = AMP + diphosphate + NAD(+) + H(+)</text>
        <dbReference type="Rhea" id="RHEA:21188"/>
        <dbReference type="ChEBI" id="CHEBI:15378"/>
        <dbReference type="ChEBI" id="CHEBI:28938"/>
        <dbReference type="ChEBI" id="CHEBI:30616"/>
        <dbReference type="ChEBI" id="CHEBI:33019"/>
        <dbReference type="ChEBI" id="CHEBI:57540"/>
        <dbReference type="ChEBI" id="CHEBI:58437"/>
        <dbReference type="ChEBI" id="CHEBI:456215"/>
        <dbReference type="EC" id="6.3.1.5"/>
    </reaction>
</comment>
<evidence type="ECO:0000259" key="8">
    <source>
        <dbReference type="Pfam" id="PF02464"/>
    </source>
</evidence>
<evidence type="ECO:0000256" key="3">
    <source>
        <dbReference type="ARBA" id="ARBA00022741"/>
    </source>
</evidence>
<dbReference type="AlphaFoldDB" id="A0A2T4JRE9"/>
<comment type="caution">
    <text evidence="10">The sequence shown here is derived from an EMBL/GenBank/DDBJ whole genome shotgun (WGS) entry which is preliminary data.</text>
</comment>
<keyword evidence="3 6" id="KW-0547">Nucleotide-binding</keyword>
<comment type="pathway">
    <text evidence="1">Cofactor biosynthesis; NAD(+) biosynthesis.</text>
</comment>
<dbReference type="EC" id="6.3.1.5" evidence="7"/>
<dbReference type="OrthoDB" id="3266517at2"/>
<keyword evidence="4 6" id="KW-0067">ATP-binding</keyword>
<dbReference type="GO" id="GO:0005737">
    <property type="term" value="C:cytoplasm"/>
    <property type="evidence" value="ECO:0007669"/>
    <property type="project" value="InterPro"/>
</dbReference>